<dbReference type="EMBL" id="AJ703802">
    <property type="protein sequence ID" value="CAG28270.1"/>
    <property type="molecule type" value="Genomic_DNA"/>
</dbReference>
<accession>Q5W363</accession>
<evidence type="ECO:0000313" key="1">
    <source>
        <dbReference type="EMBL" id="CAG28270.1"/>
    </source>
</evidence>
<reference evidence="1" key="1">
    <citation type="submission" date="2004-05" db="EMBL/GenBank/DDBJ databases">
        <title>Multiple variants of the archaeal rudivirus SIRV1: evolution of a population of DNA virus species.</title>
        <authorList>
            <person name="Peng X."/>
            <person name="Phan H."/>
            <person name="Kessler A."/>
            <person name="Garrett R.A."/>
            <person name="Prangishvili D."/>
        </authorList>
    </citation>
    <scope>NUCLEOTIDE SEQUENCE</scope>
</reference>
<sequence length="146" mass="17099">MFDIYYIGERKMNTQIENQIEFPLNVNLEEKEEKIHPGVKKLYRFFKYISDYHNSKVNAEAGINYVYIFIEDAGIKIDYDGEISIWAPSLQLEIYRNSVNGKIEIYGNAEGYEFKIKFVGQIKVLVRENSVILTLKVKSLPQIVTY</sequence>
<organism evidence="1">
    <name type="scientific">Sulfolobus islandicus rod-shaped virus 1</name>
    <name type="common">SIRV-1</name>
    <name type="synonym">Sulfolobus virus SIRV-1</name>
    <dbReference type="NCBI Taxonomy" id="157898"/>
    <lineage>
        <taxon>Viruses</taxon>
        <taxon>Adnaviria</taxon>
        <taxon>Zilligvirae</taxon>
        <taxon>Taleaviricota</taxon>
        <taxon>Tokiviricetes</taxon>
        <taxon>Ligamenvirales</taxon>
        <taxon>Rudiviridae</taxon>
        <taxon>Icerudivirus</taxon>
        <taxon>Icerudivirus kverkfjoellense</taxon>
        <taxon>Icerudivirus SIRV1</taxon>
    </lineage>
</organism>
<proteinExistence type="predicted"/>
<protein>
    <submittedName>
        <fullName evidence="1">Uncharacterized protein</fullName>
    </submittedName>
</protein>
<name>Q5W363_SIRV1</name>
<organismHost>
    <name type="scientific">Saccharolobus islandicus</name>
    <name type="common">Sulfolobus islandicus</name>
    <dbReference type="NCBI Taxonomy" id="43080"/>
</organismHost>